<keyword evidence="1" id="KW-0378">Hydrolase</keyword>
<dbReference type="STRING" id="1884261.A0A5C3QT84"/>
<dbReference type="GO" id="GO:0008579">
    <property type="term" value="F:JUN kinase phosphatase activity"/>
    <property type="evidence" value="ECO:0007669"/>
    <property type="project" value="TreeGrafter"/>
</dbReference>
<dbReference type="PROSITE" id="PS00383">
    <property type="entry name" value="TYR_PHOSPHATASE_1"/>
    <property type="match status" value="1"/>
</dbReference>
<feature type="domain" description="Tyrosine-protein phosphatase" evidence="3">
    <location>
        <begin position="7"/>
        <end position="152"/>
    </location>
</feature>
<dbReference type="Proteomes" id="UP000305067">
    <property type="component" value="Unassembled WGS sequence"/>
</dbReference>
<name>A0A5C3QT84_9AGAR</name>
<proteinExistence type="predicted"/>
<dbReference type="InterPro" id="IPR000387">
    <property type="entry name" value="Tyr_Pase_dom"/>
</dbReference>
<evidence type="ECO:0000313" key="5">
    <source>
        <dbReference type="EMBL" id="TFL04578.1"/>
    </source>
</evidence>
<dbReference type="Gene3D" id="3.90.190.10">
    <property type="entry name" value="Protein tyrosine phosphatase superfamily"/>
    <property type="match status" value="1"/>
</dbReference>
<dbReference type="InterPro" id="IPR020422">
    <property type="entry name" value="TYR_PHOSPHATASE_DUAL_dom"/>
</dbReference>
<evidence type="ECO:0000259" key="3">
    <source>
        <dbReference type="PROSITE" id="PS50054"/>
    </source>
</evidence>
<dbReference type="InterPro" id="IPR016130">
    <property type="entry name" value="Tyr_Pase_AS"/>
</dbReference>
<dbReference type="EMBL" id="ML178818">
    <property type="protein sequence ID" value="TFL04578.1"/>
    <property type="molecule type" value="Genomic_DNA"/>
</dbReference>
<dbReference type="Pfam" id="PF00782">
    <property type="entry name" value="DSPc"/>
    <property type="match status" value="1"/>
</dbReference>
<dbReference type="InterPro" id="IPR029021">
    <property type="entry name" value="Prot-tyrosine_phosphatase-like"/>
</dbReference>
<keyword evidence="2" id="KW-0904">Protein phosphatase</keyword>
<reference evidence="5 6" key="1">
    <citation type="journal article" date="2019" name="Nat. Ecol. Evol.">
        <title>Megaphylogeny resolves global patterns of mushroom evolution.</title>
        <authorList>
            <person name="Varga T."/>
            <person name="Krizsan K."/>
            <person name="Foldi C."/>
            <person name="Dima B."/>
            <person name="Sanchez-Garcia M."/>
            <person name="Sanchez-Ramirez S."/>
            <person name="Szollosi G.J."/>
            <person name="Szarkandi J.G."/>
            <person name="Papp V."/>
            <person name="Albert L."/>
            <person name="Andreopoulos W."/>
            <person name="Angelini C."/>
            <person name="Antonin V."/>
            <person name="Barry K.W."/>
            <person name="Bougher N.L."/>
            <person name="Buchanan P."/>
            <person name="Buyck B."/>
            <person name="Bense V."/>
            <person name="Catcheside P."/>
            <person name="Chovatia M."/>
            <person name="Cooper J."/>
            <person name="Damon W."/>
            <person name="Desjardin D."/>
            <person name="Finy P."/>
            <person name="Geml J."/>
            <person name="Haridas S."/>
            <person name="Hughes K."/>
            <person name="Justo A."/>
            <person name="Karasinski D."/>
            <person name="Kautmanova I."/>
            <person name="Kiss B."/>
            <person name="Kocsube S."/>
            <person name="Kotiranta H."/>
            <person name="LaButti K.M."/>
            <person name="Lechner B.E."/>
            <person name="Liimatainen K."/>
            <person name="Lipzen A."/>
            <person name="Lukacs Z."/>
            <person name="Mihaltcheva S."/>
            <person name="Morgado L.N."/>
            <person name="Niskanen T."/>
            <person name="Noordeloos M.E."/>
            <person name="Ohm R.A."/>
            <person name="Ortiz-Santana B."/>
            <person name="Ovrebo C."/>
            <person name="Racz N."/>
            <person name="Riley R."/>
            <person name="Savchenko A."/>
            <person name="Shiryaev A."/>
            <person name="Soop K."/>
            <person name="Spirin V."/>
            <person name="Szebenyi C."/>
            <person name="Tomsovsky M."/>
            <person name="Tulloss R.E."/>
            <person name="Uehling J."/>
            <person name="Grigoriev I.V."/>
            <person name="Vagvolgyi C."/>
            <person name="Papp T."/>
            <person name="Martin F.M."/>
            <person name="Miettinen O."/>
            <person name="Hibbett D.S."/>
            <person name="Nagy L.G."/>
        </authorList>
    </citation>
    <scope>NUCLEOTIDE SEQUENCE [LARGE SCALE GENOMIC DNA]</scope>
    <source>
        <strain evidence="5 6">CBS 309.79</strain>
    </source>
</reference>
<protein>
    <submittedName>
        <fullName evidence="5">Dual specificity phosphatase</fullName>
    </submittedName>
</protein>
<dbReference type="OrthoDB" id="273181at2759"/>
<evidence type="ECO:0000256" key="1">
    <source>
        <dbReference type="ARBA" id="ARBA00022801"/>
    </source>
</evidence>
<dbReference type="PROSITE" id="PS50054">
    <property type="entry name" value="TYR_PHOSPHATASE_DUAL"/>
    <property type="match status" value="1"/>
</dbReference>
<sequence length="166" mass="19125">MQMILPSPDAHSGALYLGSVAATRRVDLHKQHGIKHVYHVMRPGWEWEMDLEKSGSYSTTIPLHDSLEEDLLNNLDDLADTLHRNLTSGRNVLVHCRMGLSRSASLVIAYKIKHFHLSFEVAREFVASKRFKINPNPTFVRELRMYEGICRMRECSVETRSYDDLV</sequence>
<dbReference type="InterPro" id="IPR000340">
    <property type="entry name" value="Dual-sp_phosphatase_cat-dom"/>
</dbReference>
<dbReference type="SMART" id="SM00195">
    <property type="entry name" value="DSPc"/>
    <property type="match status" value="1"/>
</dbReference>
<accession>A0A5C3QT84</accession>
<dbReference type="AlphaFoldDB" id="A0A5C3QT84"/>
<gene>
    <name evidence="5" type="ORF">BDV98DRAFT_562491</name>
</gene>
<dbReference type="SUPFAM" id="SSF52799">
    <property type="entry name" value="(Phosphotyrosine protein) phosphatases II"/>
    <property type="match status" value="1"/>
</dbReference>
<feature type="domain" description="Tyrosine specific protein phosphatases" evidence="4">
    <location>
        <begin position="69"/>
        <end position="130"/>
    </location>
</feature>
<keyword evidence="6" id="KW-1185">Reference proteome</keyword>
<dbReference type="PROSITE" id="PS50056">
    <property type="entry name" value="TYR_PHOSPHATASE_2"/>
    <property type="match status" value="1"/>
</dbReference>
<dbReference type="PANTHER" id="PTHR46377:SF1">
    <property type="entry name" value="DUAL SPECIFICITY PROTEIN PHOSPHATASE 19"/>
    <property type="match status" value="1"/>
</dbReference>
<dbReference type="GO" id="GO:0005737">
    <property type="term" value="C:cytoplasm"/>
    <property type="evidence" value="ECO:0007669"/>
    <property type="project" value="TreeGrafter"/>
</dbReference>
<dbReference type="PANTHER" id="PTHR46377">
    <property type="entry name" value="DUAL SPECIFICITY PROTEIN PHOSPHATASE 19"/>
    <property type="match status" value="1"/>
</dbReference>
<evidence type="ECO:0000313" key="6">
    <source>
        <dbReference type="Proteomes" id="UP000305067"/>
    </source>
</evidence>
<evidence type="ECO:0000259" key="4">
    <source>
        <dbReference type="PROSITE" id="PS50056"/>
    </source>
</evidence>
<dbReference type="CDD" id="cd14498">
    <property type="entry name" value="DSP"/>
    <property type="match status" value="1"/>
</dbReference>
<evidence type="ECO:0000256" key="2">
    <source>
        <dbReference type="ARBA" id="ARBA00022912"/>
    </source>
</evidence>
<organism evidence="5 6">
    <name type="scientific">Pterulicium gracile</name>
    <dbReference type="NCBI Taxonomy" id="1884261"/>
    <lineage>
        <taxon>Eukaryota</taxon>
        <taxon>Fungi</taxon>
        <taxon>Dikarya</taxon>
        <taxon>Basidiomycota</taxon>
        <taxon>Agaricomycotina</taxon>
        <taxon>Agaricomycetes</taxon>
        <taxon>Agaricomycetidae</taxon>
        <taxon>Agaricales</taxon>
        <taxon>Pleurotineae</taxon>
        <taxon>Pterulaceae</taxon>
        <taxon>Pterulicium</taxon>
    </lineage>
</organism>